<proteinExistence type="predicted"/>
<dbReference type="PANTHER" id="PTHR34071">
    <property type="entry name" value="5-NITROIMIDAZOLE ANTIBIOTICS RESISTANCE PROTEIN, NIMA-FAMILY-RELATED PROTEIN-RELATED"/>
    <property type="match status" value="1"/>
</dbReference>
<dbReference type="PANTHER" id="PTHR34071:SF2">
    <property type="entry name" value="FLAVIN-NUCLEOTIDE-BINDING PROTEIN"/>
    <property type="match status" value="1"/>
</dbReference>
<dbReference type="InterPro" id="IPR011576">
    <property type="entry name" value="Pyridox_Oxase_N"/>
</dbReference>
<dbReference type="RefSeq" id="WP_071060632.1">
    <property type="nucleotide sequence ID" value="NZ_MKIE01000001.1"/>
</dbReference>
<comment type="caution">
    <text evidence="2">The sequence shown here is derived from an EMBL/GenBank/DDBJ whole genome shotgun (WGS) entry which is preliminary data.</text>
</comment>
<dbReference type="InterPro" id="IPR012349">
    <property type="entry name" value="Split_barrel_FMN-bd"/>
</dbReference>
<dbReference type="AlphaFoldDB" id="A0A1S1VAM6"/>
<dbReference type="OrthoDB" id="9794935at2"/>
<dbReference type="Pfam" id="PF01243">
    <property type="entry name" value="PNPOx_N"/>
    <property type="match status" value="1"/>
</dbReference>
<dbReference type="Gene3D" id="2.30.110.10">
    <property type="entry name" value="Electron Transport, Fmn-binding Protein, Chain A"/>
    <property type="match status" value="1"/>
</dbReference>
<name>A0A1S1VAM6_9FIRM</name>
<evidence type="ECO:0000259" key="1">
    <source>
        <dbReference type="Pfam" id="PF01243"/>
    </source>
</evidence>
<keyword evidence="3" id="KW-1185">Reference proteome</keyword>
<feature type="domain" description="Pyridoxamine 5'-phosphate oxidase N-terminal" evidence="1">
    <location>
        <begin position="17"/>
        <end position="168"/>
    </location>
</feature>
<sequence length="187" mass="21125">MRRADREMDREFAYYVVDKSEFGVIATVGIDGLPYAVPVSVARDGDVLYIHGACEGRKIGNIRESSNVSIAFVEDVEVPPPIEESEFEIAKDAKVSLGKLVSKKFTTEFESAVVFGKAYEVEDEKTKIHGLRLISEKYTPENMPYFDSAIEVSLERTCVVRVEIERITGKRKKYDSAGEEMKWGRLE</sequence>
<dbReference type="Proteomes" id="UP000180254">
    <property type="component" value="Unassembled WGS sequence"/>
</dbReference>
<evidence type="ECO:0000313" key="3">
    <source>
        <dbReference type="Proteomes" id="UP000180254"/>
    </source>
</evidence>
<gene>
    <name evidence="2" type="ORF">EUAN_01310</name>
</gene>
<accession>A0A1S1VAM6</accession>
<dbReference type="EMBL" id="MKIE01000001">
    <property type="protein sequence ID" value="OHW63267.1"/>
    <property type="molecule type" value="Genomic_DNA"/>
</dbReference>
<dbReference type="SUPFAM" id="SSF50475">
    <property type="entry name" value="FMN-binding split barrel"/>
    <property type="match status" value="1"/>
</dbReference>
<protein>
    <submittedName>
        <fullName evidence="2">Pyridoxamine 5'-phosphate oxidase</fullName>
    </submittedName>
</protein>
<dbReference type="STRING" id="39480.EUAN_01310"/>
<organism evidence="2 3">
    <name type="scientific">Andreesenia angusta</name>
    <dbReference type="NCBI Taxonomy" id="39480"/>
    <lineage>
        <taxon>Bacteria</taxon>
        <taxon>Bacillati</taxon>
        <taxon>Bacillota</taxon>
        <taxon>Tissierellia</taxon>
        <taxon>Tissierellales</taxon>
        <taxon>Gottschalkiaceae</taxon>
        <taxon>Andreesenia</taxon>
    </lineage>
</organism>
<evidence type="ECO:0000313" key="2">
    <source>
        <dbReference type="EMBL" id="OHW63267.1"/>
    </source>
</evidence>
<reference evidence="2 3" key="1">
    <citation type="submission" date="2016-09" db="EMBL/GenBank/DDBJ databases">
        <title>Genome sequence of Eubacterium angustum.</title>
        <authorList>
            <person name="Poehlein A."/>
            <person name="Daniel R."/>
        </authorList>
    </citation>
    <scope>NUCLEOTIDE SEQUENCE [LARGE SCALE GENOMIC DNA]</scope>
    <source>
        <strain evidence="2 3">DSM 1989</strain>
    </source>
</reference>